<comment type="caution">
    <text evidence="1">The sequence shown here is derived from an EMBL/GenBank/DDBJ whole genome shotgun (WGS) entry which is preliminary data.</text>
</comment>
<protein>
    <submittedName>
        <fullName evidence="1">Uncharacterized protein</fullName>
    </submittedName>
</protein>
<dbReference type="Pfam" id="PF11017">
    <property type="entry name" value="DUF2855"/>
    <property type="match status" value="1"/>
</dbReference>
<proteinExistence type="predicted"/>
<accession>A0AAD4CFP6</accession>
<reference evidence="1" key="1">
    <citation type="journal article" date="2019" name="Beilstein J. Org. Chem.">
        <title>Nanangenines: drimane sesquiterpenoids as the dominant metabolite cohort of a novel Australian fungus, Aspergillus nanangensis.</title>
        <authorList>
            <person name="Lacey H.J."/>
            <person name="Gilchrist C.L.M."/>
            <person name="Crombie A."/>
            <person name="Kalaitzis J.A."/>
            <person name="Vuong D."/>
            <person name="Rutledge P.J."/>
            <person name="Turner P."/>
            <person name="Pitt J.I."/>
            <person name="Lacey E."/>
            <person name="Chooi Y.H."/>
            <person name="Piggott A.M."/>
        </authorList>
    </citation>
    <scope>NUCLEOTIDE SEQUENCE</scope>
    <source>
        <strain evidence="1">MST-FP2251</strain>
    </source>
</reference>
<reference evidence="1" key="2">
    <citation type="submission" date="2020-02" db="EMBL/GenBank/DDBJ databases">
        <authorList>
            <person name="Gilchrist C.L.M."/>
            <person name="Chooi Y.-H."/>
        </authorList>
    </citation>
    <scope>NUCLEOTIDE SEQUENCE</scope>
    <source>
        <strain evidence="1">MST-FP2251</strain>
    </source>
</reference>
<name>A0AAD4CFP6_ASPNN</name>
<organism evidence="1 2">
    <name type="scientific">Aspergillus nanangensis</name>
    <dbReference type="NCBI Taxonomy" id="2582783"/>
    <lineage>
        <taxon>Eukaryota</taxon>
        <taxon>Fungi</taxon>
        <taxon>Dikarya</taxon>
        <taxon>Ascomycota</taxon>
        <taxon>Pezizomycotina</taxon>
        <taxon>Eurotiomycetes</taxon>
        <taxon>Eurotiomycetidae</taxon>
        <taxon>Eurotiales</taxon>
        <taxon>Aspergillaceae</taxon>
        <taxon>Aspergillus</taxon>
        <taxon>Aspergillus subgen. Circumdati</taxon>
    </lineage>
</organism>
<keyword evidence="2" id="KW-1185">Reference proteome</keyword>
<dbReference type="EMBL" id="VCAU01000107">
    <property type="protein sequence ID" value="KAF9884958.1"/>
    <property type="molecule type" value="Genomic_DNA"/>
</dbReference>
<dbReference type="AlphaFoldDB" id="A0AAD4CFP6"/>
<dbReference type="InterPro" id="IPR021276">
    <property type="entry name" value="DUF2855"/>
</dbReference>
<dbReference type="Proteomes" id="UP001194746">
    <property type="component" value="Unassembled WGS sequence"/>
</dbReference>
<sequence>MTSTDTVHLVSKADNCENVTVSLPTAAAPAELPPSSISVRPILLGLTSNNLSYARGGDLLHWWKTYPLPSTTPAPYNDPSRWGIVPAWGYALVLQSNLPDIPSNSILWGYWPTATVPTMLHLEPGDPSGHWIEVSSHRKPLMPLYNRYVQVEAQDKDRMAWTALFQGVWIGGYLLSEAVFAPDVQHQEPIHPLGAAVGLPWSAQDADLSSAVVVTLGASTKTARSFAWNLFHRPKTSGPVGFLQVTSSPAALETAAKKSDWGGATKALAYTEIDQAAEWIAGLHPSKVVIVDCGARDSVLGQLCQAIQEHPVLQESNRMILQVGSQQKVYTMDEVTAARASMQAMGKIQYNTSGIQDTLIEREGAGAYFGKVSQRWEQWLDERDSVVPDMHVVWGEGIAGENGIQGGWQRLATGSVRPEEGLIYTM</sequence>
<evidence type="ECO:0000313" key="2">
    <source>
        <dbReference type="Proteomes" id="UP001194746"/>
    </source>
</evidence>
<gene>
    <name evidence="1" type="ORF">FE257_000868</name>
</gene>
<evidence type="ECO:0000313" key="1">
    <source>
        <dbReference type="EMBL" id="KAF9884958.1"/>
    </source>
</evidence>